<protein>
    <submittedName>
        <fullName evidence="2">Uncharacterized protein</fullName>
    </submittedName>
</protein>
<feature type="compositionally biased region" description="Polar residues" evidence="1">
    <location>
        <begin position="52"/>
        <end position="65"/>
    </location>
</feature>
<feature type="region of interest" description="Disordered" evidence="1">
    <location>
        <begin position="42"/>
        <end position="74"/>
    </location>
</feature>
<evidence type="ECO:0000313" key="3">
    <source>
        <dbReference type="Proteomes" id="UP000194127"/>
    </source>
</evidence>
<evidence type="ECO:0000313" key="2">
    <source>
        <dbReference type="EMBL" id="OSX61001.1"/>
    </source>
</evidence>
<feature type="region of interest" description="Disordered" evidence="1">
    <location>
        <begin position="111"/>
        <end position="130"/>
    </location>
</feature>
<reference evidence="2 3" key="1">
    <citation type="submission" date="2017-04" db="EMBL/GenBank/DDBJ databases">
        <title>Genome Sequence of the Model Brown-Rot Fungus Postia placenta SB12.</title>
        <authorList>
            <consortium name="DOE Joint Genome Institute"/>
            <person name="Gaskell J."/>
            <person name="Kersten P."/>
            <person name="Larrondo L.F."/>
            <person name="Canessa P."/>
            <person name="Martinez D."/>
            <person name="Hibbett D."/>
            <person name="Schmoll M."/>
            <person name="Kubicek C.P."/>
            <person name="Martinez A.T."/>
            <person name="Yadav J."/>
            <person name="Master E."/>
            <person name="Magnuson J.K."/>
            <person name="James T."/>
            <person name="Yaver D."/>
            <person name="Berka R."/>
            <person name="Labutti K."/>
            <person name="Lipzen A."/>
            <person name="Aerts A."/>
            <person name="Barry K."/>
            <person name="Henrissat B."/>
            <person name="Blanchette R."/>
            <person name="Grigoriev I."/>
            <person name="Cullen D."/>
        </authorList>
    </citation>
    <scope>NUCLEOTIDE SEQUENCE [LARGE SCALE GENOMIC DNA]</scope>
    <source>
        <strain evidence="2 3">MAD-698-R-SB12</strain>
    </source>
</reference>
<sequence length="130" mass="14665">MHHHDRNHADTTISRLGHAIAHPLRSDPSIWCDFRSPEQSALVVSEKGRRSANPSGLATPSQHHQLAQPRKRVEPVERVLRKRDPYDLPTWGSFESVLRASWARLRRPRTLHRGLGRPPQTANPSVGTGV</sequence>
<feature type="compositionally biased region" description="Polar residues" evidence="1">
    <location>
        <begin position="120"/>
        <end position="130"/>
    </location>
</feature>
<keyword evidence="3" id="KW-1185">Reference proteome</keyword>
<accession>A0A1X6MXB2</accession>
<dbReference type="EMBL" id="KZ110599">
    <property type="protein sequence ID" value="OSX61001.1"/>
    <property type="molecule type" value="Genomic_DNA"/>
</dbReference>
<proteinExistence type="predicted"/>
<dbReference type="AlphaFoldDB" id="A0A1X6MXB2"/>
<dbReference type="Proteomes" id="UP000194127">
    <property type="component" value="Unassembled WGS sequence"/>
</dbReference>
<dbReference type="GeneID" id="36325928"/>
<evidence type="ECO:0000256" key="1">
    <source>
        <dbReference type="SAM" id="MobiDB-lite"/>
    </source>
</evidence>
<organism evidence="2 3">
    <name type="scientific">Postia placenta MAD-698-R-SB12</name>
    <dbReference type="NCBI Taxonomy" id="670580"/>
    <lineage>
        <taxon>Eukaryota</taxon>
        <taxon>Fungi</taxon>
        <taxon>Dikarya</taxon>
        <taxon>Basidiomycota</taxon>
        <taxon>Agaricomycotina</taxon>
        <taxon>Agaricomycetes</taxon>
        <taxon>Polyporales</taxon>
        <taxon>Adustoporiaceae</taxon>
        <taxon>Rhodonia</taxon>
    </lineage>
</organism>
<name>A0A1X6MXB2_9APHY</name>
<dbReference type="RefSeq" id="XP_024337795.1">
    <property type="nucleotide sequence ID" value="XM_024480978.1"/>
</dbReference>
<gene>
    <name evidence="2" type="ORF">POSPLADRAFT_1057945</name>
</gene>